<reference evidence="3" key="1">
    <citation type="submission" date="2021-04" db="EMBL/GenBank/DDBJ databases">
        <title>Sinoanaerobacter chloroacetimidivorans sp. nov., an obligate anaerobic bacterium isolated from anaerobic sludge.</title>
        <authorList>
            <person name="Bao Y."/>
        </authorList>
    </citation>
    <scope>NUCLEOTIDE SEQUENCE</scope>
    <source>
        <strain evidence="3">BAD-6</strain>
    </source>
</reference>
<dbReference type="Proteomes" id="UP000675664">
    <property type="component" value="Unassembled WGS sequence"/>
</dbReference>
<dbReference type="InterPro" id="IPR050965">
    <property type="entry name" value="UPF0336/Enoyl-CoA_hydratase"/>
</dbReference>
<evidence type="ECO:0000256" key="1">
    <source>
        <dbReference type="ARBA" id="ARBA00023239"/>
    </source>
</evidence>
<proteinExistence type="predicted"/>
<sequence length="149" mass="16010">MSSMIDDNSLNMSGHSIQEMYVGQKASVTKTIGECDINTFAGIIGDFNPVHVNAEYAKTTRFGERIAHGMLTASFLSTIVGMCIPGADAIYLSQELKFLLPVKIGDTITATGTVTKIIEEKKIGYLDMSITNQRGEVVVAGEGKVMATK</sequence>
<dbReference type="InterPro" id="IPR002539">
    <property type="entry name" value="MaoC-like_dom"/>
</dbReference>
<evidence type="ECO:0000313" key="3">
    <source>
        <dbReference type="EMBL" id="MBR0599836.1"/>
    </source>
</evidence>
<keyword evidence="4" id="KW-1185">Reference proteome</keyword>
<dbReference type="Pfam" id="PF01575">
    <property type="entry name" value="MaoC_dehydratas"/>
    <property type="match status" value="1"/>
</dbReference>
<keyword evidence="1" id="KW-0456">Lyase</keyword>
<gene>
    <name evidence="3" type="ORF">KCX82_18285</name>
</gene>
<dbReference type="FunFam" id="3.10.129.10:FF:000042">
    <property type="entry name" value="MaoC domain protein dehydratase"/>
    <property type="match status" value="1"/>
</dbReference>
<dbReference type="CDD" id="cd03449">
    <property type="entry name" value="R_hydratase"/>
    <property type="match status" value="1"/>
</dbReference>
<dbReference type="RefSeq" id="WP_227019968.1">
    <property type="nucleotide sequence ID" value="NZ_JAGSND010000017.1"/>
</dbReference>
<feature type="domain" description="MaoC-like" evidence="2">
    <location>
        <begin position="25"/>
        <end position="122"/>
    </location>
</feature>
<dbReference type="Gene3D" id="3.10.129.10">
    <property type="entry name" value="Hotdog Thioesterase"/>
    <property type="match status" value="1"/>
</dbReference>
<evidence type="ECO:0000259" key="2">
    <source>
        <dbReference type="Pfam" id="PF01575"/>
    </source>
</evidence>
<reference evidence="3" key="2">
    <citation type="submission" date="2021-04" db="EMBL/GenBank/DDBJ databases">
        <authorList>
            <person name="Liu J."/>
        </authorList>
    </citation>
    <scope>NUCLEOTIDE SEQUENCE</scope>
    <source>
        <strain evidence="3">BAD-6</strain>
    </source>
</reference>
<dbReference type="SUPFAM" id="SSF54637">
    <property type="entry name" value="Thioesterase/thiol ester dehydrase-isomerase"/>
    <property type="match status" value="1"/>
</dbReference>
<comment type="caution">
    <text evidence="3">The sequence shown here is derived from an EMBL/GenBank/DDBJ whole genome shotgun (WGS) entry which is preliminary data.</text>
</comment>
<name>A0A8J7W6B1_9FIRM</name>
<protein>
    <submittedName>
        <fullName evidence="3">MaoC family dehydratase</fullName>
    </submittedName>
</protein>
<dbReference type="AlphaFoldDB" id="A0A8J7W6B1"/>
<evidence type="ECO:0000313" key="4">
    <source>
        <dbReference type="Proteomes" id="UP000675664"/>
    </source>
</evidence>
<organism evidence="3 4">
    <name type="scientific">Sinanaerobacter chloroacetimidivorans</name>
    <dbReference type="NCBI Taxonomy" id="2818044"/>
    <lineage>
        <taxon>Bacteria</taxon>
        <taxon>Bacillati</taxon>
        <taxon>Bacillota</taxon>
        <taxon>Clostridia</taxon>
        <taxon>Peptostreptococcales</taxon>
        <taxon>Anaerovoracaceae</taxon>
        <taxon>Sinanaerobacter</taxon>
    </lineage>
</organism>
<dbReference type="GO" id="GO:0006633">
    <property type="term" value="P:fatty acid biosynthetic process"/>
    <property type="evidence" value="ECO:0007669"/>
    <property type="project" value="TreeGrafter"/>
</dbReference>
<dbReference type="GO" id="GO:0019171">
    <property type="term" value="F:(3R)-hydroxyacyl-[acyl-carrier-protein] dehydratase activity"/>
    <property type="evidence" value="ECO:0007669"/>
    <property type="project" value="TreeGrafter"/>
</dbReference>
<dbReference type="PANTHER" id="PTHR43437:SF3">
    <property type="entry name" value="HYDROXYACYL-THIOESTER DEHYDRATASE TYPE 2, MITOCHONDRIAL"/>
    <property type="match status" value="1"/>
</dbReference>
<dbReference type="PANTHER" id="PTHR43437">
    <property type="entry name" value="HYDROXYACYL-THIOESTER DEHYDRATASE TYPE 2, MITOCHONDRIAL-RELATED"/>
    <property type="match status" value="1"/>
</dbReference>
<dbReference type="EMBL" id="JAGSND010000017">
    <property type="protein sequence ID" value="MBR0599836.1"/>
    <property type="molecule type" value="Genomic_DNA"/>
</dbReference>
<accession>A0A8J7W6B1</accession>
<dbReference type="InterPro" id="IPR029069">
    <property type="entry name" value="HotDog_dom_sf"/>
</dbReference>